<dbReference type="EMBL" id="JBHFNQ010000214">
    <property type="protein sequence ID" value="MFB2881000.1"/>
    <property type="molecule type" value="Genomic_DNA"/>
</dbReference>
<organism evidence="1 2">
    <name type="scientific">Floridaenema aerugineum BLCC-F46</name>
    <dbReference type="NCBI Taxonomy" id="3153654"/>
    <lineage>
        <taxon>Bacteria</taxon>
        <taxon>Bacillati</taxon>
        <taxon>Cyanobacteriota</taxon>
        <taxon>Cyanophyceae</taxon>
        <taxon>Oscillatoriophycideae</taxon>
        <taxon>Aerosakkonematales</taxon>
        <taxon>Aerosakkonemataceae</taxon>
        <taxon>Floridanema</taxon>
        <taxon>Floridanema aerugineum</taxon>
    </lineage>
</organism>
<reference evidence="1 2" key="1">
    <citation type="submission" date="2024-09" db="EMBL/GenBank/DDBJ databases">
        <title>Floridaenema gen nov. (Aerosakkonemataceae, Aerosakkonematales ord. nov., Cyanobacteria) from benthic tropical and subtropical fresh waters, with the description of four new species.</title>
        <authorList>
            <person name="Moretto J.A."/>
            <person name="Berthold D.E."/>
            <person name="Lefler F.W."/>
            <person name="Huang I.-S."/>
            <person name="Laughinghouse H. IV."/>
        </authorList>
    </citation>
    <scope>NUCLEOTIDE SEQUENCE [LARGE SCALE GENOMIC DNA]</scope>
    <source>
        <strain evidence="1 2">BLCC-F46</strain>
    </source>
</reference>
<evidence type="ECO:0000313" key="1">
    <source>
        <dbReference type="EMBL" id="MFB2881000.1"/>
    </source>
</evidence>
<accession>A0ABV4XDX7</accession>
<protein>
    <submittedName>
        <fullName evidence="1">Uncharacterized protein</fullName>
    </submittedName>
</protein>
<comment type="caution">
    <text evidence="1">The sequence shown here is derived from an EMBL/GenBank/DDBJ whole genome shotgun (WGS) entry which is preliminary data.</text>
</comment>
<sequence>MPIPTKDNSANQDSKLLTVNIGKEQPPETSVASGQFSSGAIGILNRTPQPLTTSNTLQIALGTITKGAVSVPLLWDTGSGEQLYNRFAITLTKDILATNGSVALNKGTVIIALKPIMSVKRI</sequence>
<name>A0ABV4XDX7_9CYAN</name>
<dbReference type="RefSeq" id="WP_413273994.1">
    <property type="nucleotide sequence ID" value="NZ_JBHFNQ010000214.1"/>
</dbReference>
<dbReference type="Proteomes" id="UP001576774">
    <property type="component" value="Unassembled WGS sequence"/>
</dbReference>
<proteinExistence type="predicted"/>
<gene>
    <name evidence="1" type="ORF">ACE1CC_29470</name>
</gene>
<keyword evidence="2" id="KW-1185">Reference proteome</keyword>
<evidence type="ECO:0000313" key="2">
    <source>
        <dbReference type="Proteomes" id="UP001576774"/>
    </source>
</evidence>